<dbReference type="AlphaFoldDB" id="A0A412VUS7"/>
<feature type="domain" description="Thoeris protein ThsB TIR-like" evidence="1">
    <location>
        <begin position="14"/>
        <end position="80"/>
    </location>
</feature>
<dbReference type="RefSeq" id="WP_117810099.1">
    <property type="nucleotide sequence ID" value="NZ_JAQCUV010000033.1"/>
</dbReference>
<dbReference type="InterPro" id="IPR015032">
    <property type="entry name" value="ThsB__TIR-like_domain"/>
</dbReference>
<sequence>MYYRTRTYIAGDWDHDKDAVEALYRWNESSRYGLSFSDAHELKQARDTSLNCSIKKSLAERLDASKTFILIVGEHTKELRAGGCQYCNSYNSYWGTCSRRHTVDTRSYIDFECEKAIQDGLKIIVLYKSTTINRDKCPEVIRWRGIHAPMEKWVGNTLYWDYDSVRKAIGQ</sequence>
<dbReference type="Proteomes" id="UP000283369">
    <property type="component" value="Unassembled WGS sequence"/>
</dbReference>
<gene>
    <name evidence="2" type="ORF">DWW25_14560</name>
</gene>
<dbReference type="Pfam" id="PF08937">
    <property type="entry name" value="ThsB_TIR"/>
    <property type="match status" value="1"/>
</dbReference>
<accession>A0A412VUS7</accession>
<dbReference type="EMBL" id="QRYV01000033">
    <property type="protein sequence ID" value="RGV13425.1"/>
    <property type="molecule type" value="Genomic_DNA"/>
</dbReference>
<reference evidence="2 3" key="1">
    <citation type="submission" date="2018-08" db="EMBL/GenBank/DDBJ databases">
        <title>A genome reference for cultivated species of the human gut microbiota.</title>
        <authorList>
            <person name="Zou Y."/>
            <person name="Xue W."/>
            <person name="Luo G."/>
        </authorList>
    </citation>
    <scope>NUCLEOTIDE SEQUENCE [LARGE SCALE GENOMIC DNA]</scope>
    <source>
        <strain evidence="2 3">AF14-7</strain>
    </source>
</reference>
<organism evidence="2 3">
    <name type="scientific">Bacteroides xylanisolvens</name>
    <dbReference type="NCBI Taxonomy" id="371601"/>
    <lineage>
        <taxon>Bacteria</taxon>
        <taxon>Pseudomonadati</taxon>
        <taxon>Bacteroidota</taxon>
        <taxon>Bacteroidia</taxon>
        <taxon>Bacteroidales</taxon>
        <taxon>Bacteroidaceae</taxon>
        <taxon>Bacteroides</taxon>
    </lineage>
</organism>
<evidence type="ECO:0000259" key="1">
    <source>
        <dbReference type="Pfam" id="PF08937"/>
    </source>
</evidence>
<evidence type="ECO:0000313" key="3">
    <source>
        <dbReference type="Proteomes" id="UP000283369"/>
    </source>
</evidence>
<name>A0A412VUS7_9BACE</name>
<comment type="caution">
    <text evidence="2">The sequence shown here is derived from an EMBL/GenBank/DDBJ whole genome shotgun (WGS) entry which is preliminary data.</text>
</comment>
<proteinExistence type="predicted"/>
<dbReference type="Gene3D" id="3.40.50.11200">
    <property type="match status" value="1"/>
</dbReference>
<evidence type="ECO:0000313" key="2">
    <source>
        <dbReference type="EMBL" id="RGV13425.1"/>
    </source>
</evidence>
<protein>
    <submittedName>
        <fullName evidence="2">Molecular chaperone Tir</fullName>
    </submittedName>
</protein>